<protein>
    <submittedName>
        <fullName evidence="1">Uncharacterized protein</fullName>
    </submittedName>
</protein>
<dbReference type="AlphaFoldDB" id="A0A7S9L0E1"/>
<evidence type="ECO:0000313" key="2">
    <source>
        <dbReference type="Proteomes" id="UP000594759"/>
    </source>
</evidence>
<proteinExistence type="predicted"/>
<name>A0A7S9L0E1_9SPHI</name>
<organism evidence="1 2">
    <name type="scientific">Pedobacter endophyticus</name>
    <dbReference type="NCBI Taxonomy" id="2789740"/>
    <lineage>
        <taxon>Bacteria</taxon>
        <taxon>Pseudomonadati</taxon>
        <taxon>Bacteroidota</taxon>
        <taxon>Sphingobacteriia</taxon>
        <taxon>Sphingobacteriales</taxon>
        <taxon>Sphingobacteriaceae</taxon>
        <taxon>Pedobacter</taxon>
    </lineage>
</organism>
<reference evidence="1 2" key="1">
    <citation type="submission" date="2020-11" db="EMBL/GenBank/DDBJ databases">
        <title>Pedobacter endophytica, an endophytic bacteria isolated form Carex pumila.</title>
        <authorList>
            <person name="Peng Y."/>
            <person name="Jiang L."/>
            <person name="Lee J."/>
        </authorList>
    </citation>
    <scope>NUCLEOTIDE SEQUENCE [LARGE SCALE GENOMIC DNA]</scope>
    <source>
        <strain evidence="1 2">JBR3-12</strain>
    </source>
</reference>
<gene>
    <name evidence="1" type="ORF">IZT61_02625</name>
</gene>
<dbReference type="Proteomes" id="UP000594759">
    <property type="component" value="Chromosome"/>
</dbReference>
<dbReference type="RefSeq" id="WP_196099650.1">
    <property type="nucleotide sequence ID" value="NZ_CP064939.1"/>
</dbReference>
<keyword evidence="2" id="KW-1185">Reference proteome</keyword>
<dbReference type="KEGG" id="pex:IZT61_02625"/>
<evidence type="ECO:0000313" key="1">
    <source>
        <dbReference type="EMBL" id="QPH40194.1"/>
    </source>
</evidence>
<dbReference type="EMBL" id="CP064939">
    <property type="protein sequence ID" value="QPH40194.1"/>
    <property type="molecule type" value="Genomic_DNA"/>
</dbReference>
<sequence length="77" mass="8613">MRTGIVVSYNTIERIGLIKDSNNQKIRFYNENSAIFFRKNDVVNYSVALTNHGLRAVNVTTILDGNGAIVNLDINVN</sequence>
<accession>A0A7S9L0E1</accession>